<dbReference type="InterPro" id="IPR000415">
    <property type="entry name" value="Nitroreductase-like"/>
</dbReference>
<keyword evidence="4 5" id="KW-0560">Oxidoreductase</keyword>
<proteinExistence type="inferred from homology"/>
<dbReference type="GO" id="GO:0052873">
    <property type="term" value="F:FMN reductase (NADPH) activity"/>
    <property type="evidence" value="ECO:0007669"/>
    <property type="project" value="UniProtKB-EC"/>
</dbReference>
<protein>
    <submittedName>
        <fullName evidence="7">Oxygen-insensitive NADPH nitroreductase</fullName>
        <ecNumber evidence="7">1.5.1.38</ecNumber>
    </submittedName>
</protein>
<evidence type="ECO:0000256" key="5">
    <source>
        <dbReference type="PIRNR" id="PIRNR005426"/>
    </source>
</evidence>
<evidence type="ECO:0000259" key="6">
    <source>
        <dbReference type="Pfam" id="PF00881"/>
    </source>
</evidence>
<dbReference type="RefSeq" id="WP_190996746.1">
    <property type="nucleotide sequence ID" value="NZ_JACXSI010000004.1"/>
</dbReference>
<dbReference type="Gene3D" id="3.40.109.10">
    <property type="entry name" value="NADH Oxidase"/>
    <property type="match status" value="1"/>
</dbReference>
<comment type="caution">
    <text evidence="7">The sequence shown here is derived from an EMBL/GenBank/DDBJ whole genome shotgun (WGS) entry which is preliminary data.</text>
</comment>
<sequence>MKNEKYFSETIKVMQNHSSVRHYKDELIPDEHFDAIIKAAQGAASSNFVQAYTIINVTDRNLREQIIEHASNKPQISQCSHFLVFCADFKRLQLAGKMQGVDIEADNVESLLVTTVDASLAAQNAITSAESLGYGGCYIGGIRNNPAAISELLNLPELVFPLFGLTLGVPARNNDVKPRLPEKAILHENTYNAEQYEEIISEYDDTMQQYYSARSSNMKDSNWSKTMAAFLAQKKREHMKAFLESKGFNKK</sequence>
<dbReference type="PIRSF" id="PIRSF005426">
    <property type="entry name" value="Frp"/>
    <property type="match status" value="1"/>
</dbReference>
<evidence type="ECO:0000256" key="1">
    <source>
        <dbReference type="ARBA" id="ARBA00008366"/>
    </source>
</evidence>
<dbReference type="Proteomes" id="UP000602076">
    <property type="component" value="Unassembled WGS sequence"/>
</dbReference>
<keyword evidence="5" id="KW-0521">NADP</keyword>
<dbReference type="InterPro" id="IPR029479">
    <property type="entry name" value="Nitroreductase"/>
</dbReference>
<comment type="similarity">
    <text evidence="1 5">Belongs to the flavin oxidoreductase frp family.</text>
</comment>
<dbReference type="EMBL" id="JACXSI010000004">
    <property type="protein sequence ID" value="MBD3107197.1"/>
    <property type="molecule type" value="Genomic_DNA"/>
</dbReference>
<evidence type="ECO:0000313" key="8">
    <source>
        <dbReference type="Proteomes" id="UP000602076"/>
    </source>
</evidence>
<name>A0A927HA57_9BACI</name>
<reference evidence="7" key="1">
    <citation type="submission" date="2020-09" db="EMBL/GenBank/DDBJ databases">
        <title>Bacillus faecalis sp. nov., a moderately halophilic bacterium isolated from cow faeces.</title>
        <authorList>
            <person name="Jiang L."/>
            <person name="Lee J."/>
        </authorList>
    </citation>
    <scope>NUCLEOTIDE SEQUENCE</scope>
    <source>
        <strain evidence="7">AGMB 02131</strain>
    </source>
</reference>
<organism evidence="7 8">
    <name type="scientific">Peribacillus faecalis</name>
    <dbReference type="NCBI Taxonomy" id="2772559"/>
    <lineage>
        <taxon>Bacteria</taxon>
        <taxon>Bacillati</taxon>
        <taxon>Bacillota</taxon>
        <taxon>Bacilli</taxon>
        <taxon>Bacillales</taxon>
        <taxon>Bacillaceae</taxon>
        <taxon>Peribacillus</taxon>
    </lineage>
</organism>
<gene>
    <name evidence="7" type="primary">nfsA</name>
    <name evidence="7" type="ORF">IEO70_02370</name>
</gene>
<dbReference type="PANTHER" id="PTHR43425">
    <property type="entry name" value="OXYGEN-INSENSITIVE NADPH NITROREDUCTASE"/>
    <property type="match status" value="1"/>
</dbReference>
<dbReference type="PANTHER" id="PTHR43425:SF3">
    <property type="entry name" value="NADPH-DEPENDENT OXIDOREDUCTASE"/>
    <property type="match status" value="1"/>
</dbReference>
<dbReference type="InterPro" id="IPR016446">
    <property type="entry name" value="Flavin_OxRdtase_Frp"/>
</dbReference>
<evidence type="ECO:0000313" key="7">
    <source>
        <dbReference type="EMBL" id="MBD3107197.1"/>
    </source>
</evidence>
<dbReference type="SUPFAM" id="SSF55469">
    <property type="entry name" value="FMN-dependent nitroreductase-like"/>
    <property type="match status" value="1"/>
</dbReference>
<dbReference type="CDD" id="cd02146">
    <property type="entry name" value="NfsA-like"/>
    <property type="match status" value="1"/>
</dbReference>
<dbReference type="AlphaFoldDB" id="A0A927HA57"/>
<accession>A0A927HA57</accession>
<keyword evidence="2 5" id="KW-0285">Flavoprotein</keyword>
<keyword evidence="3 5" id="KW-0288">FMN</keyword>
<feature type="domain" description="Nitroreductase" evidence="6">
    <location>
        <begin position="17"/>
        <end position="168"/>
    </location>
</feature>
<keyword evidence="8" id="KW-1185">Reference proteome</keyword>
<dbReference type="EC" id="1.5.1.38" evidence="7"/>
<dbReference type="Pfam" id="PF00881">
    <property type="entry name" value="Nitroreductase"/>
    <property type="match status" value="1"/>
</dbReference>
<dbReference type="NCBIfam" id="NF008033">
    <property type="entry name" value="PRK10765.1"/>
    <property type="match status" value="1"/>
</dbReference>
<evidence type="ECO:0000256" key="3">
    <source>
        <dbReference type="ARBA" id="ARBA00022643"/>
    </source>
</evidence>
<evidence type="ECO:0000256" key="4">
    <source>
        <dbReference type="ARBA" id="ARBA00023002"/>
    </source>
</evidence>
<evidence type="ECO:0000256" key="2">
    <source>
        <dbReference type="ARBA" id="ARBA00022630"/>
    </source>
</evidence>